<dbReference type="Proteomes" id="UP000190102">
    <property type="component" value="Unassembled WGS sequence"/>
</dbReference>
<dbReference type="SUPFAM" id="SSF50118">
    <property type="entry name" value="Cell growth inhibitor/plasmid maintenance toxic component"/>
    <property type="match status" value="1"/>
</dbReference>
<dbReference type="AlphaFoldDB" id="A0A1T4MYH4"/>
<dbReference type="InterPro" id="IPR002712">
    <property type="entry name" value="CcdB"/>
</dbReference>
<dbReference type="InterPro" id="IPR011067">
    <property type="entry name" value="Plasmid_toxin/cell-grow_inhib"/>
</dbReference>
<dbReference type="Gene3D" id="2.30.30.110">
    <property type="match status" value="1"/>
</dbReference>
<gene>
    <name evidence="8" type="ORF">SAMN02745119_01439</name>
</gene>
<dbReference type="OrthoDB" id="9813510at2"/>
<evidence type="ECO:0000256" key="6">
    <source>
        <dbReference type="ARBA" id="ARBA00029628"/>
    </source>
</evidence>
<evidence type="ECO:0000313" key="9">
    <source>
        <dbReference type="Proteomes" id="UP000190102"/>
    </source>
</evidence>
<keyword evidence="4" id="KW-0805">Transcription regulation</keyword>
<keyword evidence="5" id="KW-0804">Transcription</keyword>
<evidence type="ECO:0000256" key="2">
    <source>
        <dbReference type="ARBA" id="ARBA00015075"/>
    </source>
</evidence>
<name>A0A1T4MYH4_9BACT</name>
<reference evidence="9" key="1">
    <citation type="submission" date="2017-02" db="EMBL/GenBank/DDBJ databases">
        <authorList>
            <person name="Varghese N."/>
            <person name="Submissions S."/>
        </authorList>
    </citation>
    <scope>NUCLEOTIDE SEQUENCE [LARGE SCALE GENOMIC DNA]</scope>
    <source>
        <strain evidence="9">ATCC BAA-34</strain>
    </source>
</reference>
<comment type="similarity">
    <text evidence="1">Belongs to the CcdB toxin family.</text>
</comment>
<dbReference type="EMBL" id="FUWR01000006">
    <property type="protein sequence ID" value="SJZ71698.1"/>
    <property type="molecule type" value="Genomic_DNA"/>
</dbReference>
<evidence type="ECO:0000256" key="1">
    <source>
        <dbReference type="ARBA" id="ARBA00005230"/>
    </source>
</evidence>
<dbReference type="Pfam" id="PF01845">
    <property type="entry name" value="CcdB"/>
    <property type="match status" value="1"/>
</dbReference>
<evidence type="ECO:0000313" key="8">
    <source>
        <dbReference type="EMBL" id="SJZ71698.1"/>
    </source>
</evidence>
<keyword evidence="9" id="KW-1185">Reference proteome</keyword>
<sequence length="104" mass="11365">MAQFDIYTNRNPETCQAIPYLLDLQADFLENLATRVVVPLYTAAAFGKAATHLNPSFPVQQTTVVMSTAELAGVALVHLGDNVGSLKEYRQEIIAALDFLFSGF</sequence>
<accession>A0A1T4MYH4</accession>
<proteinExistence type="inferred from homology"/>
<dbReference type="GO" id="GO:0008657">
    <property type="term" value="F:DNA topoisomerase type II (double strand cut, ATP-hydrolyzing) inhibitor activity"/>
    <property type="evidence" value="ECO:0007669"/>
    <property type="project" value="InterPro"/>
</dbReference>
<evidence type="ECO:0000256" key="5">
    <source>
        <dbReference type="ARBA" id="ARBA00023163"/>
    </source>
</evidence>
<evidence type="ECO:0000256" key="3">
    <source>
        <dbReference type="ARBA" id="ARBA00022491"/>
    </source>
</evidence>
<evidence type="ECO:0000256" key="4">
    <source>
        <dbReference type="ARBA" id="ARBA00023015"/>
    </source>
</evidence>
<organism evidence="8 9">
    <name type="scientific">Trichlorobacter thiogenes</name>
    <dbReference type="NCBI Taxonomy" id="115783"/>
    <lineage>
        <taxon>Bacteria</taxon>
        <taxon>Pseudomonadati</taxon>
        <taxon>Thermodesulfobacteriota</taxon>
        <taxon>Desulfuromonadia</taxon>
        <taxon>Geobacterales</taxon>
        <taxon>Geobacteraceae</taxon>
        <taxon>Trichlorobacter</taxon>
    </lineage>
</organism>
<dbReference type="STRING" id="115783.SAMN02745119_01439"/>
<protein>
    <recommendedName>
        <fullName evidence="2">Toxin CcdB</fullName>
    </recommendedName>
    <alternativeName>
        <fullName evidence="7">Cytotoxic protein CcdB</fullName>
    </alternativeName>
    <alternativeName>
        <fullName evidence="6">Protein LetD</fullName>
    </alternativeName>
</protein>
<evidence type="ECO:0000256" key="7">
    <source>
        <dbReference type="ARBA" id="ARBA00033135"/>
    </source>
</evidence>
<dbReference type="RefSeq" id="WP_078789754.1">
    <property type="nucleotide sequence ID" value="NZ_FUWR01000006.1"/>
</dbReference>
<keyword evidence="3" id="KW-0678">Repressor</keyword>
<dbReference type="GO" id="GO:0006276">
    <property type="term" value="P:plasmid maintenance"/>
    <property type="evidence" value="ECO:0007669"/>
    <property type="project" value="InterPro"/>
</dbReference>